<dbReference type="OrthoDB" id="813088at2"/>
<name>A0A4R6T6Y6_9BACT</name>
<accession>A0A4R6T6Y6</accession>
<proteinExistence type="predicted"/>
<evidence type="ECO:0000259" key="2">
    <source>
        <dbReference type="SMART" id="SM00382"/>
    </source>
</evidence>
<keyword evidence="1" id="KW-0175">Coiled coil</keyword>
<protein>
    <recommendedName>
        <fullName evidence="2">AAA+ ATPase domain-containing protein</fullName>
    </recommendedName>
</protein>
<evidence type="ECO:0000313" key="4">
    <source>
        <dbReference type="Proteomes" id="UP000294535"/>
    </source>
</evidence>
<evidence type="ECO:0000256" key="1">
    <source>
        <dbReference type="SAM" id="Coils"/>
    </source>
</evidence>
<keyword evidence="4" id="KW-1185">Reference proteome</keyword>
<dbReference type="AlphaFoldDB" id="A0A4R6T6Y6"/>
<dbReference type="Proteomes" id="UP000294535">
    <property type="component" value="Unassembled WGS sequence"/>
</dbReference>
<dbReference type="InterPro" id="IPR027417">
    <property type="entry name" value="P-loop_NTPase"/>
</dbReference>
<dbReference type="InterPro" id="IPR003593">
    <property type="entry name" value="AAA+_ATPase"/>
</dbReference>
<sequence>MTQTLEPTKTSREEINSLVDRFLEDFGKFNKGLLLPNAPSSLQEYLQHEGPRLIDSFNLSSDLACSAEESESKEIQASRYLFHFSYPDRFKSILLLLRDCLLQLSIAELRHSEGFISDQTYAKHFSQTQELLGKETEKIAGFFSSEYQTMMGREDLFKQKLESVKHFANPSEIYITQFKSIQNQLSEITHCGSQLRTTSEEFKSISNLVLKMKDEVLEASEFFREKTRICLEELILLEKNEREIDQVISNFDSLLNAAKAQEINSDSKIRQLEDQINLLKEYSIPVDSKEGYLLTKKIDFRKSTQKWMDYKILPELIDLWDNLEALSSHRLNVANRIKNSLSFAKGSSNSNGIQGEISSWNEIFEKENQTSVQNQGPVELIEDLLKGFKVSEVYTQAEYLKVPLQTNFARLTGGSIKKNIWSKTIGNLLSNLGKKVKVVTEDSPHQKLEVALGILETRNEKEIPDHYHALFQNKNFLGDLFMVRRPALEEEIKKVVDHWKKGHARSLAILGPPLSGKSTLLEFAAHLFPAKEVLILQPNENITVEGRKFKTSKDLGQALSFINRSLMNTKKILIIDDLHLWRDEENSLADNASSLIDFVNTNFSKAFVVVGATKSLSLHLDTLMPFSEGFTNLLETKTAKFDEIYKAVMLRHGASHKKIFEKEGIWMTEGQIRKKIYWLAKKHDFNVGAVLQAWIFCTDVQIDGNIRFTEKETHLNDFLKTPELLVIKQCLLFGYSTDLELKNLFTKNYDSQFKPAVRKLLNIGILERNVQGQLLVKNSVRQDLNAVLVYHELLAN</sequence>
<gene>
    <name evidence="3" type="ORF">DFQ04_2519</name>
</gene>
<organism evidence="3 4">
    <name type="scientific">Algoriphagus boseongensis</name>
    <dbReference type="NCBI Taxonomy" id="1442587"/>
    <lineage>
        <taxon>Bacteria</taxon>
        <taxon>Pseudomonadati</taxon>
        <taxon>Bacteroidota</taxon>
        <taxon>Cytophagia</taxon>
        <taxon>Cytophagales</taxon>
        <taxon>Cyclobacteriaceae</taxon>
        <taxon>Algoriphagus</taxon>
    </lineage>
</organism>
<dbReference type="RefSeq" id="WP_133556310.1">
    <property type="nucleotide sequence ID" value="NZ_SNYF01000007.1"/>
</dbReference>
<evidence type="ECO:0000313" key="3">
    <source>
        <dbReference type="EMBL" id="TDQ16401.1"/>
    </source>
</evidence>
<dbReference type="Gene3D" id="3.40.50.300">
    <property type="entry name" value="P-loop containing nucleotide triphosphate hydrolases"/>
    <property type="match status" value="1"/>
</dbReference>
<comment type="caution">
    <text evidence="3">The sequence shown here is derived from an EMBL/GenBank/DDBJ whole genome shotgun (WGS) entry which is preliminary data.</text>
</comment>
<reference evidence="3 4" key="1">
    <citation type="submission" date="2019-03" db="EMBL/GenBank/DDBJ databases">
        <title>Genomic Encyclopedia of Type Strains, Phase III (KMG-III): the genomes of soil and plant-associated and newly described type strains.</title>
        <authorList>
            <person name="Whitman W."/>
        </authorList>
    </citation>
    <scope>NUCLEOTIDE SEQUENCE [LARGE SCALE GENOMIC DNA]</scope>
    <source>
        <strain evidence="3 4">CECT 8446</strain>
    </source>
</reference>
<dbReference type="SUPFAM" id="SSF52540">
    <property type="entry name" value="P-loop containing nucleoside triphosphate hydrolases"/>
    <property type="match status" value="1"/>
</dbReference>
<feature type="coiled-coil region" evidence="1">
    <location>
        <begin position="237"/>
        <end position="275"/>
    </location>
</feature>
<dbReference type="EMBL" id="SNYF01000007">
    <property type="protein sequence ID" value="TDQ16401.1"/>
    <property type="molecule type" value="Genomic_DNA"/>
</dbReference>
<feature type="domain" description="AAA+ ATPase" evidence="2">
    <location>
        <begin position="503"/>
        <end position="640"/>
    </location>
</feature>
<dbReference type="SMART" id="SM00382">
    <property type="entry name" value="AAA"/>
    <property type="match status" value="1"/>
</dbReference>